<name>M0DTW7_9EURY</name>
<dbReference type="Proteomes" id="UP000011514">
    <property type="component" value="Unassembled WGS sequence"/>
</dbReference>
<dbReference type="STRING" id="1227484.C471_09175"/>
<accession>M0DTW7</accession>
<dbReference type="Gene3D" id="2.60.40.1220">
    <property type="match status" value="1"/>
</dbReference>
<proteinExistence type="predicted"/>
<keyword evidence="3" id="KW-1185">Reference proteome</keyword>
<evidence type="ECO:0000256" key="1">
    <source>
        <dbReference type="ARBA" id="ARBA00022729"/>
    </source>
</evidence>
<gene>
    <name evidence="2" type="ORF">C471_09175</name>
</gene>
<dbReference type="AlphaFoldDB" id="M0DTW7"/>
<comment type="caution">
    <text evidence="2">The sequence shown here is derived from an EMBL/GenBank/DDBJ whole genome shotgun (WGS) entry which is preliminary data.</text>
</comment>
<evidence type="ECO:0000313" key="2">
    <source>
        <dbReference type="EMBL" id="ELZ38941.1"/>
    </source>
</evidence>
<dbReference type="EMBL" id="AOJE01000045">
    <property type="protein sequence ID" value="ELZ38941.1"/>
    <property type="molecule type" value="Genomic_DNA"/>
</dbReference>
<protein>
    <submittedName>
        <fullName evidence="2">Cytochrome c class I</fullName>
    </submittedName>
</protein>
<dbReference type="PATRIC" id="fig|1227484.4.peg.1832"/>
<dbReference type="InterPro" id="IPR014755">
    <property type="entry name" value="Cu-Rt/internalin_Ig-like"/>
</dbReference>
<keyword evidence="1" id="KW-0732">Signal</keyword>
<reference evidence="2 3" key="1">
    <citation type="journal article" date="2014" name="PLoS Genet.">
        <title>Phylogenetically driven sequencing of extremely halophilic archaea reveals strategies for static and dynamic osmo-response.</title>
        <authorList>
            <person name="Becker E.A."/>
            <person name="Seitzer P.M."/>
            <person name="Tritt A."/>
            <person name="Larsen D."/>
            <person name="Krusor M."/>
            <person name="Yao A.I."/>
            <person name="Wu D."/>
            <person name="Madern D."/>
            <person name="Eisen J.A."/>
            <person name="Darling A.E."/>
            <person name="Facciotti M.T."/>
        </authorList>
    </citation>
    <scope>NUCLEOTIDE SEQUENCE [LARGE SCALE GENOMIC DNA]</scope>
    <source>
        <strain evidence="2 3">DSM 1137</strain>
    </source>
</reference>
<dbReference type="RefSeq" id="WP_004048467.1">
    <property type="nucleotide sequence ID" value="NZ_AOJE01000045.1"/>
</dbReference>
<sequence>MTRIASIYRLWLGQTARGWGSVGGAQYGVQRIDYDGETIPFEMKTVSVQASGFEIEFTKPVDEVTAGDTSNYDLSHWGYDNDEGYGSPRLDETSIASGDVTATVSDDERTVTLDLPGLYLTPDDAAEMIGGTRVCELATSGIQSSDGESLEHPNAWYTLNTLPEGAVTHSLSTWATPNLAPL</sequence>
<organism evidence="2 3">
    <name type="scientific">Halorubrum saccharovorum DSM 1137</name>
    <dbReference type="NCBI Taxonomy" id="1227484"/>
    <lineage>
        <taxon>Archaea</taxon>
        <taxon>Methanobacteriati</taxon>
        <taxon>Methanobacteriota</taxon>
        <taxon>Stenosarchaea group</taxon>
        <taxon>Halobacteria</taxon>
        <taxon>Halobacteriales</taxon>
        <taxon>Haloferacaceae</taxon>
        <taxon>Halorubrum</taxon>
    </lineage>
</organism>
<evidence type="ECO:0000313" key="3">
    <source>
        <dbReference type="Proteomes" id="UP000011514"/>
    </source>
</evidence>